<evidence type="ECO:0000259" key="1">
    <source>
        <dbReference type="PROSITE" id="PS50801"/>
    </source>
</evidence>
<dbReference type="InterPro" id="IPR058548">
    <property type="entry name" value="MlaB-like_STAS"/>
</dbReference>
<proteinExistence type="predicted"/>
<dbReference type="InterPro" id="IPR052746">
    <property type="entry name" value="MlaB_ABC_Transporter"/>
</dbReference>
<evidence type="ECO:0000313" key="3">
    <source>
        <dbReference type="Proteomes" id="UP001181355"/>
    </source>
</evidence>
<name>A0ABY9RHX5_9BURK</name>
<gene>
    <name evidence="2" type="ORF">RF679_16735</name>
</gene>
<dbReference type="InterPro" id="IPR036513">
    <property type="entry name" value="STAS_dom_sf"/>
</dbReference>
<sequence length="92" mass="9959">MVLTEEELNLGNAADLAQRGCAAISAGTEEFDLSSINSVDSSAVAVLLAWQRQAHQQQRSIRLVAAPASLLSLINLYGLQDFFEMREPRVAA</sequence>
<protein>
    <submittedName>
        <fullName evidence="2">STAS domain-containing protein</fullName>
    </submittedName>
</protein>
<dbReference type="Pfam" id="PF13466">
    <property type="entry name" value="STAS_2"/>
    <property type="match status" value="1"/>
</dbReference>
<keyword evidence="3" id="KW-1185">Reference proteome</keyword>
<evidence type="ECO:0000313" key="2">
    <source>
        <dbReference type="EMBL" id="WMW80274.1"/>
    </source>
</evidence>
<dbReference type="RefSeq" id="WP_309481767.1">
    <property type="nucleotide sequence ID" value="NZ_CP133720.1"/>
</dbReference>
<dbReference type="Proteomes" id="UP001181355">
    <property type="component" value="Chromosome"/>
</dbReference>
<dbReference type="EMBL" id="CP133720">
    <property type="protein sequence ID" value="WMW80274.1"/>
    <property type="molecule type" value="Genomic_DNA"/>
</dbReference>
<dbReference type="CDD" id="cd07043">
    <property type="entry name" value="STAS_anti-anti-sigma_factors"/>
    <property type="match status" value="1"/>
</dbReference>
<dbReference type="PANTHER" id="PTHR35849:SF1">
    <property type="entry name" value="INTERMEMBRANE PHOSPHOLIPID TRANSPORT SYSTEM BINDING PROTEIN MLAB"/>
    <property type="match status" value="1"/>
</dbReference>
<feature type="domain" description="STAS" evidence="1">
    <location>
        <begin position="1"/>
        <end position="92"/>
    </location>
</feature>
<organism evidence="2 3">
    <name type="scientific">Undibacterium cyanobacteriorum</name>
    <dbReference type="NCBI Taxonomy" id="3073561"/>
    <lineage>
        <taxon>Bacteria</taxon>
        <taxon>Pseudomonadati</taxon>
        <taxon>Pseudomonadota</taxon>
        <taxon>Betaproteobacteria</taxon>
        <taxon>Burkholderiales</taxon>
        <taxon>Oxalobacteraceae</taxon>
        <taxon>Undibacterium</taxon>
    </lineage>
</organism>
<accession>A0ABY9RHX5</accession>
<dbReference type="SUPFAM" id="SSF52091">
    <property type="entry name" value="SpoIIaa-like"/>
    <property type="match status" value="1"/>
</dbReference>
<dbReference type="PANTHER" id="PTHR35849">
    <property type="entry name" value="BLR2341 PROTEIN"/>
    <property type="match status" value="1"/>
</dbReference>
<dbReference type="InterPro" id="IPR002645">
    <property type="entry name" value="STAS_dom"/>
</dbReference>
<dbReference type="Gene3D" id="3.30.750.24">
    <property type="entry name" value="STAS domain"/>
    <property type="match status" value="1"/>
</dbReference>
<reference evidence="2" key="1">
    <citation type="submission" date="2023-09" db="EMBL/GenBank/DDBJ databases">
        <title>Undibacterium sp. 20NA77.5 isolated from freshwater.</title>
        <authorList>
            <person name="Le V."/>
            <person name="Ko S.-R."/>
            <person name="Ahn C.-Y."/>
            <person name="Oh H.-M."/>
        </authorList>
    </citation>
    <scope>NUCLEOTIDE SEQUENCE</scope>
    <source>
        <strain evidence="2">20NA77.5</strain>
    </source>
</reference>
<dbReference type="PROSITE" id="PS50801">
    <property type="entry name" value="STAS"/>
    <property type="match status" value="1"/>
</dbReference>